<evidence type="ECO:0000313" key="3">
    <source>
        <dbReference type="EMBL" id="ETM30672.1"/>
    </source>
</evidence>
<feature type="compositionally biased region" description="Basic residues" evidence="1">
    <location>
        <begin position="328"/>
        <end position="338"/>
    </location>
</feature>
<dbReference type="PANTHER" id="PTHR46599">
    <property type="entry name" value="PIGGYBAC TRANSPOSABLE ELEMENT-DERIVED PROTEIN 4"/>
    <property type="match status" value="1"/>
</dbReference>
<accession>W2M2Q3</accession>
<dbReference type="AlphaFoldDB" id="W2M2Q3"/>
<reference evidence="3" key="1">
    <citation type="submission" date="2013-11" db="EMBL/GenBank/DDBJ databases">
        <title>The Genome Sequence of Phytophthora parasitica IAC_01/95.</title>
        <authorList>
            <consortium name="The Broad Institute Genomics Platform"/>
            <person name="Russ C."/>
            <person name="Tyler B."/>
            <person name="Panabieres F."/>
            <person name="Shan W."/>
            <person name="Tripathy S."/>
            <person name="Grunwald N."/>
            <person name="Machado M."/>
            <person name="Johnson C.S."/>
            <person name="Arredondo F."/>
            <person name="Hong C."/>
            <person name="Coffey M."/>
            <person name="Young S.K."/>
            <person name="Zeng Q."/>
            <person name="Gargeya S."/>
            <person name="Fitzgerald M."/>
            <person name="Abouelleil A."/>
            <person name="Alvarado L."/>
            <person name="Chapman S.B."/>
            <person name="Gainer-Dewar J."/>
            <person name="Goldberg J."/>
            <person name="Griggs A."/>
            <person name="Gujja S."/>
            <person name="Hansen M."/>
            <person name="Howarth C."/>
            <person name="Imamovic A."/>
            <person name="Ireland A."/>
            <person name="Larimer J."/>
            <person name="McCowan C."/>
            <person name="Murphy C."/>
            <person name="Pearson M."/>
            <person name="Poon T.W."/>
            <person name="Priest M."/>
            <person name="Roberts A."/>
            <person name="Saif S."/>
            <person name="Shea T."/>
            <person name="Sykes S."/>
            <person name="Wortman J."/>
            <person name="Nusbaum C."/>
            <person name="Birren B."/>
        </authorList>
    </citation>
    <scope>NUCLEOTIDE SEQUENCE [LARGE SCALE GENOMIC DNA]</scope>
    <source>
        <strain evidence="3">IAC_01/95</strain>
    </source>
</reference>
<gene>
    <name evidence="3" type="ORF">L914_21653</name>
</gene>
<evidence type="ECO:0000256" key="1">
    <source>
        <dbReference type="SAM" id="MobiDB-lite"/>
    </source>
</evidence>
<protein>
    <recommendedName>
        <fullName evidence="2">PiggyBac transposable element-derived protein domain-containing protein</fullName>
    </recommendedName>
</protein>
<feature type="domain" description="PiggyBac transposable element-derived protein" evidence="2">
    <location>
        <begin position="3"/>
        <end position="88"/>
    </location>
</feature>
<feature type="region of interest" description="Disordered" evidence="1">
    <location>
        <begin position="328"/>
        <end position="363"/>
    </location>
</feature>
<organism evidence="3">
    <name type="scientific">Phytophthora nicotianae</name>
    <name type="common">Potato buckeye rot agent</name>
    <name type="synonym">Phytophthora parasitica</name>
    <dbReference type="NCBI Taxonomy" id="4792"/>
    <lineage>
        <taxon>Eukaryota</taxon>
        <taxon>Sar</taxon>
        <taxon>Stramenopiles</taxon>
        <taxon>Oomycota</taxon>
        <taxon>Peronosporomycetes</taxon>
        <taxon>Peronosporales</taxon>
        <taxon>Peronosporaceae</taxon>
        <taxon>Phytophthora</taxon>
    </lineage>
</organism>
<name>W2M2Q3_PHYNI</name>
<feature type="compositionally biased region" description="Acidic residues" evidence="1">
    <location>
        <begin position="350"/>
        <end position="363"/>
    </location>
</feature>
<sequence>MSYQCRFELYAGKRNDGKEESASDKKTGAVAVVRNLKVVLKSNRHPWHTVVIGRFYSSVLLAIELLKMKVYMIGTIMTDRLGYDSKVKESRKTRPASVARGSFYVLSLCGHPQHGCISMVGSEARALLVHGGDDVHDQLRLQKFSLQTSTKLLKYQDLFLGFVDMEMVNAYLLHKETAQMAGTPMLKRGDWYYLLQNQLLQLKAQDFAGVVVTPPVTGQKRRRDPVRHTHAPEQSKDWATVSGVQKSRQRLCKVCALLRTNACKKSFATTYFCERCSLNDAKLWLCNKIRFEFKGVVITCFEIWHDDFDVSETIPPALGKRVVLHRPGQKAGARKKTRRELQLRANDSDNVNEADDDEEGGDE</sequence>
<dbReference type="InterPro" id="IPR029526">
    <property type="entry name" value="PGBD"/>
</dbReference>
<dbReference type="Pfam" id="PF13843">
    <property type="entry name" value="DDE_Tnp_1_7"/>
    <property type="match status" value="1"/>
</dbReference>
<proteinExistence type="predicted"/>
<dbReference type="PANTHER" id="PTHR46599:SF3">
    <property type="entry name" value="PIGGYBAC TRANSPOSABLE ELEMENT-DERIVED PROTEIN 4"/>
    <property type="match status" value="1"/>
</dbReference>
<dbReference type="Proteomes" id="UP000054532">
    <property type="component" value="Unassembled WGS sequence"/>
</dbReference>
<dbReference type="VEuPathDB" id="FungiDB:PPTG_07571"/>
<dbReference type="EMBL" id="KI696886">
    <property type="protein sequence ID" value="ETM30672.1"/>
    <property type="molecule type" value="Genomic_DNA"/>
</dbReference>
<evidence type="ECO:0000259" key="2">
    <source>
        <dbReference type="Pfam" id="PF13843"/>
    </source>
</evidence>